<name>A0AAN7Z961_9COLE</name>
<dbReference type="Proteomes" id="UP001329430">
    <property type="component" value="Chromosome 8"/>
</dbReference>
<keyword evidence="1" id="KW-0812">Transmembrane</keyword>
<dbReference type="EMBL" id="JAVRBK010000008">
    <property type="protein sequence ID" value="KAK5639995.1"/>
    <property type="molecule type" value="Genomic_DNA"/>
</dbReference>
<feature type="transmembrane region" description="Helical" evidence="1">
    <location>
        <begin position="117"/>
        <end position="139"/>
    </location>
</feature>
<evidence type="ECO:0000256" key="2">
    <source>
        <dbReference type="SAM" id="SignalP"/>
    </source>
</evidence>
<protein>
    <submittedName>
        <fullName evidence="3">Uncharacterized protein</fullName>
    </submittedName>
</protein>
<keyword evidence="1" id="KW-0472">Membrane</keyword>
<keyword evidence="1" id="KW-1133">Transmembrane helix</keyword>
<evidence type="ECO:0000256" key="1">
    <source>
        <dbReference type="SAM" id="Phobius"/>
    </source>
</evidence>
<evidence type="ECO:0000313" key="4">
    <source>
        <dbReference type="Proteomes" id="UP001329430"/>
    </source>
</evidence>
<comment type="caution">
    <text evidence="3">The sequence shown here is derived from an EMBL/GenBank/DDBJ whole genome shotgun (WGS) entry which is preliminary data.</text>
</comment>
<keyword evidence="2" id="KW-0732">Signal</keyword>
<accession>A0AAN7Z961</accession>
<sequence>MFKLLFWLVCLTQSVFSQSPTPAISSTYQVPNANNGQLITQSPSINESLPVNTWTTSNTDVVTESDLVHIIDTSRQNQTSSDQNVVGAEGEEGHTHFPQSYNELVGYVKSMGYTGTMIVVTLSCLLVLMGCILLSYICWKIRVCRETRNRYNRRPKYVSASGDKYVYDKLIHEPDAEDI</sequence>
<reference evidence="3 4" key="1">
    <citation type="journal article" date="2024" name="Insects">
        <title>An Improved Chromosome-Level Genome Assembly of the Firefly Pyrocoelia pectoralis.</title>
        <authorList>
            <person name="Fu X."/>
            <person name="Meyer-Rochow V.B."/>
            <person name="Ballantyne L."/>
            <person name="Zhu X."/>
        </authorList>
    </citation>
    <scope>NUCLEOTIDE SEQUENCE [LARGE SCALE GENOMIC DNA]</scope>
    <source>
        <strain evidence="3">XCY_ONT2</strain>
    </source>
</reference>
<feature type="signal peptide" evidence="2">
    <location>
        <begin position="1"/>
        <end position="17"/>
    </location>
</feature>
<gene>
    <name evidence="3" type="ORF">RI129_010806</name>
</gene>
<evidence type="ECO:0000313" key="3">
    <source>
        <dbReference type="EMBL" id="KAK5639995.1"/>
    </source>
</evidence>
<organism evidence="3 4">
    <name type="scientific">Pyrocoelia pectoralis</name>
    <dbReference type="NCBI Taxonomy" id="417401"/>
    <lineage>
        <taxon>Eukaryota</taxon>
        <taxon>Metazoa</taxon>
        <taxon>Ecdysozoa</taxon>
        <taxon>Arthropoda</taxon>
        <taxon>Hexapoda</taxon>
        <taxon>Insecta</taxon>
        <taxon>Pterygota</taxon>
        <taxon>Neoptera</taxon>
        <taxon>Endopterygota</taxon>
        <taxon>Coleoptera</taxon>
        <taxon>Polyphaga</taxon>
        <taxon>Elateriformia</taxon>
        <taxon>Elateroidea</taxon>
        <taxon>Lampyridae</taxon>
        <taxon>Lampyrinae</taxon>
        <taxon>Pyrocoelia</taxon>
    </lineage>
</organism>
<dbReference type="AlphaFoldDB" id="A0AAN7Z961"/>
<proteinExistence type="predicted"/>
<feature type="chain" id="PRO_5043051223" evidence="2">
    <location>
        <begin position="18"/>
        <end position="179"/>
    </location>
</feature>
<keyword evidence="4" id="KW-1185">Reference proteome</keyword>